<evidence type="ECO:0000256" key="1">
    <source>
        <dbReference type="SAM" id="MobiDB-lite"/>
    </source>
</evidence>
<dbReference type="EMBL" id="LXQA010179671">
    <property type="protein sequence ID" value="MCI30444.1"/>
    <property type="molecule type" value="Genomic_DNA"/>
</dbReference>
<evidence type="ECO:0000313" key="2">
    <source>
        <dbReference type="EMBL" id="MCI30444.1"/>
    </source>
</evidence>
<proteinExistence type="predicted"/>
<dbReference type="Proteomes" id="UP000265520">
    <property type="component" value="Unassembled WGS sequence"/>
</dbReference>
<accession>A0A392R2X1</accession>
<evidence type="ECO:0000313" key="3">
    <source>
        <dbReference type="Proteomes" id="UP000265520"/>
    </source>
</evidence>
<keyword evidence="3" id="KW-1185">Reference proteome</keyword>
<sequence length="59" mass="6424">MARNGELSRPAKPYLAWRAVIILAQRAQLSPGEQAQNLGLSLEFDPSDAQNPSHSPIDP</sequence>
<name>A0A392R2X1_9FABA</name>
<protein>
    <submittedName>
        <fullName evidence="2">Uncharacterized protein</fullName>
    </submittedName>
</protein>
<reference evidence="2 3" key="1">
    <citation type="journal article" date="2018" name="Front. Plant Sci.">
        <title>Red Clover (Trifolium pratense) and Zigzag Clover (T. medium) - A Picture of Genomic Similarities and Differences.</title>
        <authorList>
            <person name="Dluhosova J."/>
            <person name="Istvanek J."/>
            <person name="Nedelnik J."/>
            <person name="Repkova J."/>
        </authorList>
    </citation>
    <scope>NUCLEOTIDE SEQUENCE [LARGE SCALE GENOMIC DNA]</scope>
    <source>
        <strain evidence="3">cv. 10/8</strain>
        <tissue evidence="2">Leaf</tissue>
    </source>
</reference>
<feature type="region of interest" description="Disordered" evidence="1">
    <location>
        <begin position="38"/>
        <end position="59"/>
    </location>
</feature>
<organism evidence="2 3">
    <name type="scientific">Trifolium medium</name>
    <dbReference type="NCBI Taxonomy" id="97028"/>
    <lineage>
        <taxon>Eukaryota</taxon>
        <taxon>Viridiplantae</taxon>
        <taxon>Streptophyta</taxon>
        <taxon>Embryophyta</taxon>
        <taxon>Tracheophyta</taxon>
        <taxon>Spermatophyta</taxon>
        <taxon>Magnoliopsida</taxon>
        <taxon>eudicotyledons</taxon>
        <taxon>Gunneridae</taxon>
        <taxon>Pentapetalae</taxon>
        <taxon>rosids</taxon>
        <taxon>fabids</taxon>
        <taxon>Fabales</taxon>
        <taxon>Fabaceae</taxon>
        <taxon>Papilionoideae</taxon>
        <taxon>50 kb inversion clade</taxon>
        <taxon>NPAAA clade</taxon>
        <taxon>Hologalegina</taxon>
        <taxon>IRL clade</taxon>
        <taxon>Trifolieae</taxon>
        <taxon>Trifolium</taxon>
    </lineage>
</organism>
<feature type="compositionally biased region" description="Polar residues" evidence="1">
    <location>
        <begin position="48"/>
        <end position="59"/>
    </location>
</feature>
<dbReference type="AlphaFoldDB" id="A0A392R2X1"/>
<comment type="caution">
    <text evidence="2">The sequence shown here is derived from an EMBL/GenBank/DDBJ whole genome shotgun (WGS) entry which is preliminary data.</text>
</comment>